<feature type="domain" description="PH" evidence="3">
    <location>
        <begin position="237"/>
        <end position="349"/>
    </location>
</feature>
<dbReference type="InterPro" id="IPR008936">
    <property type="entry name" value="Rho_GTPase_activation_prot"/>
</dbReference>
<feature type="region of interest" description="Disordered" evidence="2">
    <location>
        <begin position="374"/>
        <end position="427"/>
    </location>
</feature>
<sequence>MRQKPPGGRKVPHGLHLPPDYALDCLNLSDPALSLGSAASTEHAPPAFPAPIYSADQSANAGPCHDNQPAAIGSAPQQQSAGSLPVQEDCLATIPFIDEPTSPSVDLRARLVSASSVVSSGSTGPAPNTGHAHVGQRSTADHALSRVDHAPSSSFSSLLSHKLHLSHYSVKSSRRSSYLLAVMTTRSKSCDEGLNMFREEQHALGRRPKRAKSFLTDEVLGSKRHSASELDSSSYSVSWREGWLHYKQLQTGGSKKVASGIRPWRRAYAVLRSHLLFLYKDKREAVLGGGAEDEQPINIAGCLVDIAYSETRRKNVLRLSTQDYSEHLLQAADTDDMLTWVLRIRDNSRSGSEELSFSKQALINKKLNDYRKQCVAGNRPDSSPRLSRMKPPFLLPKSDSPVPPRSPKPDTKDESPPKSPWGISLMKRGRRAGAGPKAFGVRLDECQPATTNKYVPLLVEVCCGLVEGAGGLDSTGIYRVPGNNAAVCSLQEALNRGADINTADEKWQDLNVVSSLLKSFFRKLPEPLFTDEKYSEFIEANRMEVASGRLRTLKKLIHGLPDHHFYTLKFLLGHLKTVAEHADKNKMEARNLALVFGPTLVRMSEDNMMDMVTHMPDRYKIVETLLQHYEWFFSQEVGKEEKTPVDPEDIQPAPNIDHLLSNIGRTGTMGEPLDLNTNESAKSKGACPDVLMLSIMSAVTKRRRQRHQAPPLSNKESELQPITASITVDPAPKAEGEEDDDDGDDGDDDGDGNDGDDDGDGDDLVEDGSARVPSEMLPVVTKGQQSEGGVAQSFMVSEYSTPSTTDPTPSTIGPTSPSTGSTLSNMDPAPSIIGSTPSTLGPTSSIIGPTPSIIGSTPSTLGRSVCEEADDEYSELDTESSSTSPPAHTHTPTHTQTHTPNITHAATTSTSCLRAGPSHSRLLSRPSFSSHKLMQCDTLARKRQKGGLRTRPPELLELPLDSFGQGAGPTSNPSSLSPTQLWPIGVGEGEGLLRARLSPETRRRRRAWRRHTVVASPTEPPVAPGNKPSLATPTARPTDVTTATSPPQTSRFHQFL</sequence>
<dbReference type="PROSITE" id="PS50238">
    <property type="entry name" value="RHOGAP"/>
    <property type="match status" value="1"/>
</dbReference>
<evidence type="ECO:0000256" key="1">
    <source>
        <dbReference type="ARBA" id="ARBA00022468"/>
    </source>
</evidence>
<dbReference type="SMART" id="SM00233">
    <property type="entry name" value="PH"/>
    <property type="match status" value="1"/>
</dbReference>
<dbReference type="InterPro" id="IPR000198">
    <property type="entry name" value="RhoGAP_dom"/>
</dbReference>
<dbReference type="SMART" id="SM00324">
    <property type="entry name" value="RhoGAP"/>
    <property type="match status" value="1"/>
</dbReference>
<dbReference type="PANTHER" id="PTHR23175:SF5">
    <property type="entry name" value="RHO GTPASE-ACTIVATING PROTEIN 23"/>
    <property type="match status" value="1"/>
</dbReference>
<accession>A0ABD1IYZ1</accession>
<evidence type="ECO:0000313" key="5">
    <source>
        <dbReference type="EMBL" id="KAL2078813.1"/>
    </source>
</evidence>
<dbReference type="AlphaFoldDB" id="A0ABD1IYZ1"/>
<proteinExistence type="predicted"/>
<feature type="compositionally biased region" description="Acidic residues" evidence="2">
    <location>
        <begin position="867"/>
        <end position="878"/>
    </location>
</feature>
<dbReference type="PROSITE" id="PS50003">
    <property type="entry name" value="PH_DOMAIN"/>
    <property type="match status" value="1"/>
</dbReference>
<dbReference type="InterPro" id="IPR011993">
    <property type="entry name" value="PH-like_dom_sf"/>
</dbReference>
<dbReference type="InterPro" id="IPR001849">
    <property type="entry name" value="PH_domain"/>
</dbReference>
<evidence type="ECO:0000259" key="4">
    <source>
        <dbReference type="PROSITE" id="PS50238"/>
    </source>
</evidence>
<feature type="region of interest" description="Disordered" evidence="2">
    <location>
        <begin position="48"/>
        <end position="84"/>
    </location>
</feature>
<dbReference type="EMBL" id="JBHFQA010000023">
    <property type="protein sequence ID" value="KAL2078813.1"/>
    <property type="molecule type" value="Genomic_DNA"/>
</dbReference>
<feature type="compositionally biased region" description="Basic and acidic residues" evidence="2">
    <location>
        <begin position="407"/>
        <end position="416"/>
    </location>
</feature>
<comment type="caution">
    <text evidence="5">The sequence shown here is derived from an EMBL/GenBank/DDBJ whole genome shotgun (WGS) entry which is preliminary data.</text>
</comment>
<feature type="compositionally biased region" description="Acidic residues" evidence="2">
    <location>
        <begin position="736"/>
        <end position="766"/>
    </location>
</feature>
<organism evidence="5 6">
    <name type="scientific">Coilia grayii</name>
    <name type="common">Gray's grenadier anchovy</name>
    <dbReference type="NCBI Taxonomy" id="363190"/>
    <lineage>
        <taxon>Eukaryota</taxon>
        <taxon>Metazoa</taxon>
        <taxon>Chordata</taxon>
        <taxon>Craniata</taxon>
        <taxon>Vertebrata</taxon>
        <taxon>Euteleostomi</taxon>
        <taxon>Actinopterygii</taxon>
        <taxon>Neopterygii</taxon>
        <taxon>Teleostei</taxon>
        <taxon>Clupei</taxon>
        <taxon>Clupeiformes</taxon>
        <taxon>Clupeoidei</taxon>
        <taxon>Engraulidae</taxon>
        <taxon>Coilinae</taxon>
        <taxon>Coilia</taxon>
    </lineage>
</organism>
<feature type="compositionally biased region" description="Polar residues" evidence="2">
    <location>
        <begin position="1039"/>
        <end position="1056"/>
    </location>
</feature>
<dbReference type="Proteomes" id="UP001591681">
    <property type="component" value="Unassembled WGS sequence"/>
</dbReference>
<feature type="region of interest" description="Disordered" evidence="2">
    <location>
        <begin position="117"/>
        <end position="147"/>
    </location>
</feature>
<evidence type="ECO:0000259" key="3">
    <source>
        <dbReference type="PROSITE" id="PS50003"/>
    </source>
</evidence>
<dbReference type="SUPFAM" id="SSF50729">
    <property type="entry name" value="PH domain-like"/>
    <property type="match status" value="1"/>
</dbReference>
<gene>
    <name evidence="5" type="ORF">ACEWY4_026498</name>
</gene>
<dbReference type="CDD" id="cd01253">
    <property type="entry name" value="PH_ARHGAP21-like"/>
    <property type="match status" value="1"/>
</dbReference>
<keyword evidence="6" id="KW-1185">Reference proteome</keyword>
<dbReference type="Pfam" id="PF00169">
    <property type="entry name" value="PH"/>
    <property type="match status" value="1"/>
</dbReference>
<name>A0ABD1IYZ1_9TELE</name>
<protein>
    <recommendedName>
        <fullName evidence="7">Rho GTPase-activating protein 23-like</fullName>
    </recommendedName>
</protein>
<feature type="region of interest" description="Disordered" evidence="2">
    <location>
        <begin position="701"/>
        <end position="929"/>
    </location>
</feature>
<dbReference type="Pfam" id="PF00620">
    <property type="entry name" value="RhoGAP"/>
    <property type="match status" value="1"/>
</dbReference>
<feature type="compositionally biased region" description="Polar residues" evidence="2">
    <location>
        <begin position="901"/>
        <end position="912"/>
    </location>
</feature>
<feature type="compositionally biased region" description="Basic residues" evidence="2">
    <location>
        <begin position="1002"/>
        <end position="1012"/>
    </location>
</feature>
<keyword evidence="1" id="KW-0343">GTPase activation</keyword>
<feature type="compositionally biased region" description="Low complexity" evidence="2">
    <location>
        <begin position="879"/>
        <end position="900"/>
    </location>
</feature>
<feature type="compositionally biased region" description="Low complexity" evidence="2">
    <location>
        <begin position="833"/>
        <end position="860"/>
    </location>
</feature>
<feature type="region of interest" description="Disordered" evidence="2">
    <location>
        <begin position="1000"/>
        <end position="1056"/>
    </location>
</feature>
<feature type="domain" description="Rho-GAP" evidence="4">
    <location>
        <begin position="441"/>
        <end position="633"/>
    </location>
</feature>
<feature type="compositionally biased region" description="Low complexity" evidence="2">
    <location>
        <begin position="800"/>
        <end position="824"/>
    </location>
</feature>
<evidence type="ECO:0008006" key="7">
    <source>
        <dbReference type="Google" id="ProtNLM"/>
    </source>
</evidence>
<dbReference type="Gene3D" id="1.10.555.10">
    <property type="entry name" value="Rho GTPase activation protein"/>
    <property type="match status" value="1"/>
</dbReference>
<dbReference type="SUPFAM" id="SSF48350">
    <property type="entry name" value="GTPase activation domain, GAP"/>
    <property type="match status" value="1"/>
</dbReference>
<reference evidence="5 6" key="1">
    <citation type="submission" date="2024-09" db="EMBL/GenBank/DDBJ databases">
        <title>A chromosome-level genome assembly of Gray's grenadier anchovy, Coilia grayii.</title>
        <authorList>
            <person name="Fu Z."/>
        </authorList>
    </citation>
    <scope>NUCLEOTIDE SEQUENCE [LARGE SCALE GENOMIC DNA]</scope>
    <source>
        <strain evidence="5">G4</strain>
        <tissue evidence="5">Muscle</tissue>
    </source>
</reference>
<dbReference type="Gene3D" id="2.30.29.30">
    <property type="entry name" value="Pleckstrin-homology domain (PH domain)/Phosphotyrosine-binding domain (PTB)"/>
    <property type="match status" value="1"/>
</dbReference>
<dbReference type="FunFam" id="1.10.555.10:FF:000014">
    <property type="entry name" value="Rho GTPase activating protein 21"/>
    <property type="match status" value="1"/>
</dbReference>
<evidence type="ECO:0000313" key="6">
    <source>
        <dbReference type="Proteomes" id="UP001591681"/>
    </source>
</evidence>
<dbReference type="PANTHER" id="PTHR23175">
    <property type="entry name" value="PDZ DOMAIN-CONTAINING PROTEIN"/>
    <property type="match status" value="1"/>
</dbReference>
<evidence type="ECO:0000256" key="2">
    <source>
        <dbReference type="SAM" id="MobiDB-lite"/>
    </source>
</evidence>
<dbReference type="GO" id="GO:0005096">
    <property type="term" value="F:GTPase activator activity"/>
    <property type="evidence" value="ECO:0007669"/>
    <property type="project" value="UniProtKB-KW"/>
</dbReference>